<protein>
    <submittedName>
        <fullName evidence="1">Glycosyltransferase family 1 protein</fullName>
    </submittedName>
</protein>
<gene>
    <name evidence="1" type="ORF">H6G81_20690</name>
</gene>
<evidence type="ECO:0000313" key="1">
    <source>
        <dbReference type="EMBL" id="MBD2606882.1"/>
    </source>
</evidence>
<accession>A0ABR8GUP0</accession>
<reference evidence="1 2" key="1">
    <citation type="journal article" date="2020" name="ISME J.">
        <title>Comparative genomics reveals insights into cyanobacterial evolution and habitat adaptation.</title>
        <authorList>
            <person name="Chen M.Y."/>
            <person name="Teng W.K."/>
            <person name="Zhao L."/>
            <person name="Hu C.X."/>
            <person name="Zhou Y.K."/>
            <person name="Han B.P."/>
            <person name="Song L.R."/>
            <person name="Shu W.S."/>
        </authorList>
    </citation>
    <scope>NUCLEOTIDE SEQUENCE [LARGE SCALE GENOMIC DNA]</scope>
    <source>
        <strain evidence="1 2">FACHB-248</strain>
    </source>
</reference>
<dbReference type="EMBL" id="JACJTA010000050">
    <property type="protein sequence ID" value="MBD2606882.1"/>
    <property type="molecule type" value="Genomic_DNA"/>
</dbReference>
<keyword evidence="2" id="KW-1185">Reference proteome</keyword>
<name>A0ABR8GUP0_9CYAN</name>
<organism evidence="1 2">
    <name type="scientific">Scytonema hofmannii FACHB-248</name>
    <dbReference type="NCBI Taxonomy" id="1842502"/>
    <lineage>
        <taxon>Bacteria</taxon>
        <taxon>Bacillati</taxon>
        <taxon>Cyanobacteriota</taxon>
        <taxon>Cyanophyceae</taxon>
        <taxon>Nostocales</taxon>
        <taxon>Scytonemataceae</taxon>
        <taxon>Scytonema</taxon>
    </lineage>
</organism>
<sequence>MNLKHIVLTDPALNGFEYGMLRDFEEEIIRVTSGHPVIMPKRKLPTFIEGRIGHGTRYGNFRKFIPKVECDLKADVLWVILMGPENFSLDLFKNWDRHVGVKILYIFDTFEAQLPSIRRVLQSAKWDLAITSFHGALPFLEEQTQHKWYAVPQGVKLDRFKPVAKEEKLISFSAYGRRLENIHNSIKDYCLQTDKYYEYTTTTGLQPQLDPCENYRQYAWHLAHSFFTFSWAVELTNPKRVLTFSPITCRWFEAAASGTVILGQAPKEPEFEKIFGSNLVIPINYTQSQKKLQLFWEELWENRYIYFQSALKKRERLAQNWSWESRVWEILKLANLSK</sequence>
<proteinExistence type="predicted"/>
<comment type="caution">
    <text evidence="1">The sequence shown here is derived from an EMBL/GenBank/DDBJ whole genome shotgun (WGS) entry which is preliminary data.</text>
</comment>
<dbReference type="RefSeq" id="WP_038296389.1">
    <property type="nucleotide sequence ID" value="NZ_JACJTA010000050.1"/>
</dbReference>
<evidence type="ECO:0000313" key="2">
    <source>
        <dbReference type="Proteomes" id="UP000660380"/>
    </source>
</evidence>
<dbReference type="Proteomes" id="UP000660380">
    <property type="component" value="Unassembled WGS sequence"/>
</dbReference>